<gene>
    <name evidence="20" type="ORF">TMU3MR103_1490</name>
</gene>
<evidence type="ECO:0000313" key="21">
    <source>
        <dbReference type="Proteomes" id="UP000029381"/>
    </source>
</evidence>
<accession>A0A091CCJ9</accession>
<feature type="transmembrane region" description="Helical" evidence="19">
    <location>
        <begin position="65"/>
        <end position="83"/>
    </location>
</feature>
<keyword evidence="18" id="KW-0479">Metal-binding</keyword>
<dbReference type="PANTHER" id="PTHR34299">
    <property type="entry name" value="DIACYLGLYCEROL KINASE"/>
    <property type="match status" value="1"/>
</dbReference>
<keyword evidence="21" id="KW-1185">Reference proteome</keyword>
<dbReference type="GO" id="GO:0004143">
    <property type="term" value="F:ATP-dependent diacylglycerol kinase activity"/>
    <property type="evidence" value="ECO:0007669"/>
    <property type="project" value="UniProtKB-EC"/>
</dbReference>
<evidence type="ECO:0000256" key="18">
    <source>
        <dbReference type="PIRSR" id="PIRSR600829-4"/>
    </source>
</evidence>
<keyword evidence="18" id="KW-0460">Magnesium</keyword>
<keyword evidence="7 17" id="KW-0547">Nucleotide-binding</keyword>
<dbReference type="InterPro" id="IPR000829">
    <property type="entry name" value="DAGK"/>
</dbReference>
<evidence type="ECO:0000256" key="5">
    <source>
        <dbReference type="ARBA" id="ARBA00022679"/>
    </source>
</evidence>
<keyword evidence="14" id="KW-1208">Phospholipid metabolism</keyword>
<evidence type="ECO:0000256" key="19">
    <source>
        <dbReference type="SAM" id="Phobius"/>
    </source>
</evidence>
<keyword evidence="13" id="KW-0594">Phospholipid biosynthesis</keyword>
<comment type="subcellular location">
    <subcellularLocation>
        <location evidence="1">Cell membrane</location>
        <topology evidence="1">Multi-pass membrane protein</topology>
    </subcellularLocation>
</comment>
<evidence type="ECO:0000256" key="11">
    <source>
        <dbReference type="ARBA" id="ARBA00023098"/>
    </source>
</evidence>
<dbReference type="GO" id="GO:0008654">
    <property type="term" value="P:phospholipid biosynthetic process"/>
    <property type="evidence" value="ECO:0007669"/>
    <property type="project" value="UniProtKB-KW"/>
</dbReference>
<protein>
    <submittedName>
        <fullName evidence="20">Diacylglycerol kinase</fullName>
        <ecNumber evidence="20">2.7.1.107</ecNumber>
    </submittedName>
</protein>
<sequence length="140" mass="16814">MPMDSNDKKHNTTKSKNLVNSFEFAFTGLRTVYKDERNMKIHIFCAFLVVILGFVVQLNRFEWCWIGLCIFLILAMEMVNTVCENIVDMMTDKHFHPLGKKRKRYCSRCRFTYYHFFGSRWCAHFFAKNLSIDFILEERK</sequence>
<proteinExistence type="inferred from homology"/>
<evidence type="ECO:0000256" key="16">
    <source>
        <dbReference type="PIRSR" id="PIRSR600829-2"/>
    </source>
</evidence>
<evidence type="ECO:0000256" key="10">
    <source>
        <dbReference type="ARBA" id="ARBA00022989"/>
    </source>
</evidence>
<reference evidence="20 21" key="1">
    <citation type="submission" date="2014-08" db="EMBL/GenBank/DDBJ databases">
        <title>Genome sequence of Tetragenococcus muriaticus.</title>
        <authorList>
            <person name="Chuea-nongthon C."/>
            <person name="Rodtong S."/>
            <person name="Yongsawatdigul J."/>
            <person name="Steele J.L."/>
            <person name="Liu X.-y."/>
            <person name="Speers J."/>
            <person name="Glasner J.D."/>
            <person name="Neeno-Eckwall E.C."/>
        </authorList>
    </citation>
    <scope>NUCLEOTIDE SEQUENCE [LARGE SCALE GENOMIC DNA]</scope>
    <source>
        <strain evidence="20 21">3MR10-3</strain>
    </source>
</reference>
<dbReference type="CDD" id="cd14265">
    <property type="entry name" value="UDPK_IM_like"/>
    <property type="match status" value="1"/>
</dbReference>
<organism evidence="20 21">
    <name type="scientific">Tetragenococcus muriaticus 3MR10-3</name>
    <dbReference type="NCBI Taxonomy" id="1302648"/>
    <lineage>
        <taxon>Bacteria</taxon>
        <taxon>Bacillati</taxon>
        <taxon>Bacillota</taxon>
        <taxon>Bacilli</taxon>
        <taxon>Lactobacillales</taxon>
        <taxon>Enterococcaceae</taxon>
        <taxon>Tetragenococcus</taxon>
    </lineage>
</organism>
<dbReference type="InterPro" id="IPR033717">
    <property type="entry name" value="UDPK"/>
</dbReference>
<dbReference type="AlphaFoldDB" id="A0A091CCJ9"/>
<evidence type="ECO:0000256" key="3">
    <source>
        <dbReference type="ARBA" id="ARBA00022475"/>
    </source>
</evidence>
<evidence type="ECO:0000256" key="13">
    <source>
        <dbReference type="ARBA" id="ARBA00023209"/>
    </source>
</evidence>
<dbReference type="InterPro" id="IPR036945">
    <property type="entry name" value="DAGK_sf"/>
</dbReference>
<dbReference type="PANTHER" id="PTHR34299:SF1">
    <property type="entry name" value="DIACYLGLYCEROL KINASE"/>
    <property type="match status" value="1"/>
</dbReference>
<feature type="binding site" evidence="17">
    <location>
        <position position="36"/>
    </location>
    <ligand>
        <name>ATP</name>
        <dbReference type="ChEBI" id="CHEBI:30616"/>
    </ligand>
</feature>
<evidence type="ECO:0000256" key="8">
    <source>
        <dbReference type="ARBA" id="ARBA00022777"/>
    </source>
</evidence>
<keyword evidence="4" id="KW-0444">Lipid biosynthesis</keyword>
<evidence type="ECO:0000256" key="14">
    <source>
        <dbReference type="ARBA" id="ARBA00023264"/>
    </source>
</evidence>
<keyword evidence="10 19" id="KW-1133">Transmembrane helix</keyword>
<evidence type="ECO:0000256" key="12">
    <source>
        <dbReference type="ARBA" id="ARBA00023136"/>
    </source>
</evidence>
<evidence type="ECO:0000256" key="15">
    <source>
        <dbReference type="PIRSR" id="PIRSR600829-1"/>
    </source>
</evidence>
<dbReference type="GO" id="GO:0005524">
    <property type="term" value="F:ATP binding"/>
    <property type="evidence" value="ECO:0007669"/>
    <property type="project" value="UniProtKB-KW"/>
</dbReference>
<keyword evidence="12 19" id="KW-0472">Membrane</keyword>
<dbReference type="Pfam" id="PF01219">
    <property type="entry name" value="DAGK_prokar"/>
    <property type="match status" value="1"/>
</dbReference>
<comment type="caution">
    <text evidence="20">The sequence shown here is derived from an EMBL/GenBank/DDBJ whole genome shotgun (WGS) entry which is preliminary data.</text>
</comment>
<feature type="binding site" evidence="17">
    <location>
        <position position="84"/>
    </location>
    <ligand>
        <name>ATP</name>
        <dbReference type="ChEBI" id="CHEBI:30616"/>
    </ligand>
</feature>
<evidence type="ECO:0000256" key="17">
    <source>
        <dbReference type="PIRSR" id="PIRSR600829-3"/>
    </source>
</evidence>
<keyword evidence="9 17" id="KW-0067">ATP-binding</keyword>
<feature type="transmembrane region" description="Helical" evidence="19">
    <location>
        <begin position="41"/>
        <end position="59"/>
    </location>
</feature>
<evidence type="ECO:0000313" key="20">
    <source>
        <dbReference type="EMBL" id="KFN90463.1"/>
    </source>
</evidence>
<evidence type="ECO:0000256" key="2">
    <source>
        <dbReference type="ARBA" id="ARBA00005967"/>
    </source>
</evidence>
<feature type="binding site" evidence="16">
    <location>
        <position position="107"/>
    </location>
    <ligand>
        <name>substrate</name>
    </ligand>
</feature>
<comment type="cofactor">
    <cofactor evidence="18">
        <name>Mg(2+)</name>
        <dbReference type="ChEBI" id="CHEBI:18420"/>
    </cofactor>
    <text evidence="18">Mn(2+), Zn(2+), Cd(2+) and Co(2+) support activity to lesser extents.</text>
</comment>
<feature type="binding site" evidence="16">
    <location>
        <position position="77"/>
    </location>
    <ligand>
        <name>substrate</name>
    </ligand>
</feature>
<evidence type="ECO:0000256" key="9">
    <source>
        <dbReference type="ARBA" id="ARBA00022840"/>
    </source>
</evidence>
<keyword evidence="11" id="KW-0443">Lipid metabolism</keyword>
<dbReference type="Gene3D" id="1.10.287.3610">
    <property type="match status" value="1"/>
</dbReference>
<evidence type="ECO:0000256" key="4">
    <source>
        <dbReference type="ARBA" id="ARBA00022516"/>
    </source>
</evidence>
<feature type="binding site" evidence="18">
    <location>
        <position position="36"/>
    </location>
    <ligand>
        <name>a divalent metal cation</name>
        <dbReference type="ChEBI" id="CHEBI:60240"/>
    </ligand>
</feature>
<keyword evidence="5 20" id="KW-0808">Transferase</keyword>
<dbReference type="Proteomes" id="UP000029381">
    <property type="component" value="Unassembled WGS sequence"/>
</dbReference>
<feature type="binding site" evidence="18">
    <location>
        <position position="84"/>
    </location>
    <ligand>
        <name>a divalent metal cation</name>
        <dbReference type="ChEBI" id="CHEBI:60240"/>
    </ligand>
</feature>
<dbReference type="GO" id="GO:0046872">
    <property type="term" value="F:metal ion binding"/>
    <property type="evidence" value="ECO:0007669"/>
    <property type="project" value="UniProtKB-KW"/>
</dbReference>
<dbReference type="EMBL" id="JPVT01000152">
    <property type="protein sequence ID" value="KFN90463.1"/>
    <property type="molecule type" value="Genomic_DNA"/>
</dbReference>
<evidence type="ECO:0000256" key="1">
    <source>
        <dbReference type="ARBA" id="ARBA00004651"/>
    </source>
</evidence>
<feature type="active site" description="Proton acceptor" evidence="15">
    <location>
        <position position="77"/>
    </location>
</feature>
<keyword evidence="6 19" id="KW-0812">Transmembrane</keyword>
<dbReference type="EC" id="2.7.1.107" evidence="20"/>
<evidence type="ECO:0000256" key="7">
    <source>
        <dbReference type="ARBA" id="ARBA00022741"/>
    </source>
</evidence>
<comment type="similarity">
    <text evidence="2">Belongs to the bacterial diacylglycerol kinase family.</text>
</comment>
<keyword evidence="3" id="KW-1003">Cell membrane</keyword>
<keyword evidence="8 20" id="KW-0418">Kinase</keyword>
<dbReference type="PATRIC" id="fig|1302648.3.peg.1455"/>
<dbReference type="GO" id="GO:0005886">
    <property type="term" value="C:plasma membrane"/>
    <property type="evidence" value="ECO:0007669"/>
    <property type="project" value="UniProtKB-SubCell"/>
</dbReference>
<evidence type="ECO:0000256" key="6">
    <source>
        <dbReference type="ARBA" id="ARBA00022692"/>
    </source>
</evidence>
<name>A0A091CCJ9_9ENTE</name>